<accession>A0A0B7MIR0</accession>
<keyword evidence="5" id="KW-1185">Reference proteome</keyword>
<dbReference type="InterPro" id="IPR009057">
    <property type="entry name" value="Homeodomain-like_sf"/>
</dbReference>
<evidence type="ECO:0000256" key="1">
    <source>
        <dbReference type="ARBA" id="ARBA00023125"/>
    </source>
</evidence>
<dbReference type="SUPFAM" id="SSF46689">
    <property type="entry name" value="Homeodomain-like"/>
    <property type="match status" value="1"/>
</dbReference>
<evidence type="ECO:0000259" key="3">
    <source>
        <dbReference type="PROSITE" id="PS50977"/>
    </source>
</evidence>
<dbReference type="PANTHER" id="PTHR43479">
    <property type="entry name" value="ACREF/ENVCD OPERON REPRESSOR-RELATED"/>
    <property type="match status" value="1"/>
</dbReference>
<keyword evidence="1 2" id="KW-0238">DNA-binding</keyword>
<dbReference type="Proteomes" id="UP000046155">
    <property type="component" value="Unassembled WGS sequence"/>
</dbReference>
<dbReference type="Pfam" id="PF00440">
    <property type="entry name" value="TetR_N"/>
    <property type="match status" value="1"/>
</dbReference>
<dbReference type="InterPro" id="IPR001647">
    <property type="entry name" value="HTH_TetR"/>
</dbReference>
<dbReference type="PANTHER" id="PTHR43479:SF11">
    <property type="entry name" value="ACREF_ENVCD OPERON REPRESSOR-RELATED"/>
    <property type="match status" value="1"/>
</dbReference>
<dbReference type="PRINTS" id="PR00455">
    <property type="entry name" value="HTHTETR"/>
</dbReference>
<organism evidence="4 5">
    <name type="scientific">Syntrophaceticus schinkii</name>
    <dbReference type="NCBI Taxonomy" id="499207"/>
    <lineage>
        <taxon>Bacteria</taxon>
        <taxon>Bacillati</taxon>
        <taxon>Bacillota</taxon>
        <taxon>Clostridia</taxon>
        <taxon>Thermoanaerobacterales</taxon>
        <taxon>Thermoanaerobacterales Family III. Incertae Sedis</taxon>
        <taxon>Syntrophaceticus</taxon>
    </lineage>
</organism>
<dbReference type="OrthoDB" id="494991at2"/>
<gene>
    <name evidence="4" type="ORF">SSCH_1100011</name>
</gene>
<evidence type="ECO:0000313" key="5">
    <source>
        <dbReference type="Proteomes" id="UP000046155"/>
    </source>
</evidence>
<dbReference type="Gene3D" id="1.10.357.10">
    <property type="entry name" value="Tetracycline Repressor, domain 2"/>
    <property type="match status" value="1"/>
</dbReference>
<feature type="domain" description="HTH tetR-type" evidence="3">
    <location>
        <begin position="37"/>
        <end position="97"/>
    </location>
</feature>
<feature type="DNA-binding region" description="H-T-H motif" evidence="2">
    <location>
        <begin position="60"/>
        <end position="79"/>
    </location>
</feature>
<protein>
    <submittedName>
        <fullName evidence="4">Transcriptional regulator, TetR family</fullName>
    </submittedName>
</protein>
<dbReference type="EMBL" id="CDRZ01000014">
    <property type="protein sequence ID" value="CEO87537.1"/>
    <property type="molecule type" value="Genomic_DNA"/>
</dbReference>
<reference evidence="5" key="1">
    <citation type="submission" date="2015-01" db="EMBL/GenBank/DDBJ databases">
        <authorList>
            <person name="Manzoor Shahid"/>
            <person name="Zubair Saima"/>
        </authorList>
    </citation>
    <scope>NUCLEOTIDE SEQUENCE [LARGE SCALE GENOMIC DNA]</scope>
    <source>
        <strain evidence="5">Sp3</strain>
    </source>
</reference>
<dbReference type="InterPro" id="IPR050624">
    <property type="entry name" value="HTH-type_Tx_Regulator"/>
</dbReference>
<proteinExistence type="predicted"/>
<dbReference type="PROSITE" id="PS50977">
    <property type="entry name" value="HTH_TETR_2"/>
    <property type="match status" value="1"/>
</dbReference>
<evidence type="ECO:0000313" key="4">
    <source>
        <dbReference type="EMBL" id="CEO87537.1"/>
    </source>
</evidence>
<sequence length="225" mass="26180">MIDLFTVFTNKKTVVIINNEHKFNIGRGDSMVQMLKDDIADKIYCSAIDEFYERGYKSTPIRDIAKGAGVSVGLIYTYYENKEALFEAVVKPTYLLIKSILSTINNTGNPPFENFVLKKEMQFIVDLLRHKRKQVLILIDKSSGTKYENAKEEIIDLTKVHIQKHLRKRIKNSSIIDDVFYHILANNFLEGVLEIARHYKNEEWANNMVELLSKQYFYGINFLVK</sequence>
<dbReference type="AlphaFoldDB" id="A0A0B7MIR0"/>
<dbReference type="GO" id="GO:0003677">
    <property type="term" value="F:DNA binding"/>
    <property type="evidence" value="ECO:0007669"/>
    <property type="project" value="UniProtKB-UniRule"/>
</dbReference>
<evidence type="ECO:0000256" key="2">
    <source>
        <dbReference type="PROSITE-ProRule" id="PRU00335"/>
    </source>
</evidence>
<name>A0A0B7MIR0_9FIRM</name>